<dbReference type="RefSeq" id="WP_006976839.1">
    <property type="nucleotide sequence ID" value="NZ_ABCS01000156.1"/>
</dbReference>
<comment type="caution">
    <text evidence="2">The sequence shown here is derived from an EMBL/GenBank/DDBJ whole genome shotgun (WGS) entry which is preliminary data.</text>
</comment>
<dbReference type="PROSITE" id="PS51184">
    <property type="entry name" value="JMJC"/>
    <property type="match status" value="1"/>
</dbReference>
<dbReference type="eggNOG" id="COG2850">
    <property type="taxonomic scope" value="Bacteria"/>
</dbReference>
<name>A6GJF3_9BACT</name>
<accession>A6GJF3</accession>
<protein>
    <submittedName>
        <fullName evidence="2">Cupin family protein</fullName>
    </submittedName>
</protein>
<gene>
    <name evidence="2" type="ORF">PPSIR1_00015</name>
</gene>
<dbReference type="AlphaFoldDB" id="A6GJF3"/>
<dbReference type="Proteomes" id="UP000005801">
    <property type="component" value="Unassembled WGS sequence"/>
</dbReference>
<dbReference type="SUPFAM" id="SSF51197">
    <property type="entry name" value="Clavaminate synthase-like"/>
    <property type="match status" value="1"/>
</dbReference>
<dbReference type="Gene3D" id="2.60.120.650">
    <property type="entry name" value="Cupin"/>
    <property type="match status" value="1"/>
</dbReference>
<evidence type="ECO:0000313" key="3">
    <source>
        <dbReference type="Proteomes" id="UP000005801"/>
    </source>
</evidence>
<proteinExistence type="predicted"/>
<keyword evidence="3" id="KW-1185">Reference proteome</keyword>
<evidence type="ECO:0000259" key="1">
    <source>
        <dbReference type="PROSITE" id="PS51184"/>
    </source>
</evidence>
<dbReference type="OrthoDB" id="4518480at2"/>
<dbReference type="InterPro" id="IPR003347">
    <property type="entry name" value="JmjC_dom"/>
</dbReference>
<feature type="domain" description="JmjC" evidence="1">
    <location>
        <begin position="133"/>
        <end position="282"/>
    </location>
</feature>
<sequence length="392" mass="42232">MTDLAARLTHAAARLEALFIDGSPAVLRAAEIGELFSVEEVFAWIQAVHPRERASTAAAKIRAVKRSWGLDVEEPVELPAPDPGRPAEIYKDGAMILEPAPFLPGPEHGSYAEWARSTHAALGGAFGMQAPGLEGASFEALARLQALFAPILGHTGPRTYRYNAFVGDYPRTPFGFHVDPHQELVFQVALTGRRRGLFWEGLVLNEDDAAWVEDANGRVAPQREPDWVVELEPGDVVFWPGTHVHGFESLDAGEPIMGLSLVIDRASPRSRAEVVRALEVETLGGAATLPVPDERAYVAPGMTLRRLGAFPIAHALWEDALIVGVCGRTLDWPDRESREPVLGLFAALNQLALGASVEVDALCSAHAHEALGPGEIVEVLTVLGNLGFLVEA</sequence>
<dbReference type="STRING" id="391625.PPSIR1_00015"/>
<organism evidence="2 3">
    <name type="scientific">Plesiocystis pacifica SIR-1</name>
    <dbReference type="NCBI Taxonomy" id="391625"/>
    <lineage>
        <taxon>Bacteria</taxon>
        <taxon>Pseudomonadati</taxon>
        <taxon>Myxococcota</taxon>
        <taxon>Polyangia</taxon>
        <taxon>Nannocystales</taxon>
        <taxon>Nannocystaceae</taxon>
        <taxon>Plesiocystis</taxon>
    </lineage>
</organism>
<reference evidence="2 3" key="1">
    <citation type="submission" date="2007-06" db="EMBL/GenBank/DDBJ databases">
        <authorList>
            <person name="Shimkets L."/>
            <person name="Ferriera S."/>
            <person name="Johnson J."/>
            <person name="Kravitz S."/>
            <person name="Beeson K."/>
            <person name="Sutton G."/>
            <person name="Rogers Y.-H."/>
            <person name="Friedman R."/>
            <person name="Frazier M."/>
            <person name="Venter J.C."/>
        </authorList>
    </citation>
    <scope>NUCLEOTIDE SEQUENCE [LARGE SCALE GENOMIC DNA]</scope>
    <source>
        <strain evidence="2 3">SIR-1</strain>
    </source>
</reference>
<dbReference type="EMBL" id="ABCS01000156">
    <property type="protein sequence ID" value="EDM73993.1"/>
    <property type="molecule type" value="Genomic_DNA"/>
</dbReference>
<evidence type="ECO:0000313" key="2">
    <source>
        <dbReference type="EMBL" id="EDM73993.1"/>
    </source>
</evidence>